<evidence type="ECO:0000313" key="2">
    <source>
        <dbReference type="Proteomes" id="UP000886653"/>
    </source>
</evidence>
<sequence>MGSVVLFLFVEPIDQSEQFSPTPQPVQFDLAQDFDQLSTLGVGVFSFSSSSVTCTYLGYVSWFVVYPG</sequence>
<evidence type="ECO:0000313" key="1">
    <source>
        <dbReference type="EMBL" id="KAG0150469.1"/>
    </source>
</evidence>
<dbReference type="EMBL" id="MU167219">
    <property type="protein sequence ID" value="KAG0150469.1"/>
    <property type="molecule type" value="Genomic_DNA"/>
</dbReference>
<gene>
    <name evidence="1" type="ORF">CROQUDRAFT_652400</name>
</gene>
<organism evidence="1 2">
    <name type="scientific">Cronartium quercuum f. sp. fusiforme G11</name>
    <dbReference type="NCBI Taxonomy" id="708437"/>
    <lineage>
        <taxon>Eukaryota</taxon>
        <taxon>Fungi</taxon>
        <taxon>Dikarya</taxon>
        <taxon>Basidiomycota</taxon>
        <taxon>Pucciniomycotina</taxon>
        <taxon>Pucciniomycetes</taxon>
        <taxon>Pucciniales</taxon>
        <taxon>Coleosporiaceae</taxon>
        <taxon>Cronartium</taxon>
    </lineage>
</organism>
<protein>
    <submittedName>
        <fullName evidence="1">Uncharacterized protein</fullName>
    </submittedName>
</protein>
<comment type="caution">
    <text evidence="1">The sequence shown here is derived from an EMBL/GenBank/DDBJ whole genome shotgun (WGS) entry which is preliminary data.</text>
</comment>
<proteinExistence type="predicted"/>
<name>A0A9P6NUJ5_9BASI</name>
<accession>A0A9P6NUJ5</accession>
<reference evidence="1" key="1">
    <citation type="submission" date="2013-11" db="EMBL/GenBank/DDBJ databases">
        <title>Genome sequence of the fusiform rust pathogen reveals effectors for host alternation and coevolution with pine.</title>
        <authorList>
            <consortium name="DOE Joint Genome Institute"/>
            <person name="Smith K."/>
            <person name="Pendleton A."/>
            <person name="Kubisiak T."/>
            <person name="Anderson C."/>
            <person name="Salamov A."/>
            <person name="Aerts A."/>
            <person name="Riley R."/>
            <person name="Clum A."/>
            <person name="Lindquist E."/>
            <person name="Ence D."/>
            <person name="Campbell M."/>
            <person name="Kronenberg Z."/>
            <person name="Feau N."/>
            <person name="Dhillon B."/>
            <person name="Hamelin R."/>
            <person name="Burleigh J."/>
            <person name="Smith J."/>
            <person name="Yandell M."/>
            <person name="Nelson C."/>
            <person name="Grigoriev I."/>
            <person name="Davis J."/>
        </authorList>
    </citation>
    <scope>NUCLEOTIDE SEQUENCE</scope>
    <source>
        <strain evidence="1">G11</strain>
    </source>
</reference>
<dbReference type="Proteomes" id="UP000886653">
    <property type="component" value="Unassembled WGS sequence"/>
</dbReference>
<keyword evidence="2" id="KW-1185">Reference proteome</keyword>
<dbReference type="AlphaFoldDB" id="A0A9P6NUJ5"/>